<dbReference type="Gene3D" id="3.90.1200.10">
    <property type="match status" value="1"/>
</dbReference>
<evidence type="ECO:0000259" key="1">
    <source>
        <dbReference type="Pfam" id="PF01636"/>
    </source>
</evidence>
<keyword evidence="3" id="KW-1185">Reference proteome</keyword>
<keyword evidence="2" id="KW-0808">Transferase</keyword>
<dbReference type="RefSeq" id="WP_181740502.1">
    <property type="nucleotide sequence ID" value="NZ_JACEOL010000033.1"/>
</dbReference>
<sequence length="335" mass="39392">MYQYDELREVCRQFGWNPVQIRGDRGLWKVTLPDRKMALKQSRAPFEKLILLHQILSDMKQNGFAHSLPFALTAGKNPVVRTGTSCWYALPWKEKQKREITAREIVSGLARLHRLSEPVINQYPELINKTDERLLKEWKSKQEQLQFYEDERNGREFPSPFDQSFAQVRERMDRSLSFAIRGMSRFLETEEGMAPRYVLCHRRIHPGNVVWDEQNLYFIDFDHAQADSPVRDLALAVHRFGDVTDPENSPAGLIQTYEEILPLQPKEKRLLALYLSYPERLLKILSQYYHHPKLSGESQAVSRLERESILFEEIQGIVRRLWPARKKDATKQKNT</sequence>
<dbReference type="EMBL" id="JACEOL010000033">
    <property type="protein sequence ID" value="MBA4602703.1"/>
    <property type="molecule type" value="Genomic_DNA"/>
</dbReference>
<proteinExistence type="predicted"/>
<reference evidence="2 3" key="1">
    <citation type="submission" date="2020-07" db="EMBL/GenBank/DDBJ databases">
        <title>Thermoactinomyces phylogeny.</title>
        <authorList>
            <person name="Dunlap C."/>
        </authorList>
    </citation>
    <scope>NUCLEOTIDE SEQUENCE [LARGE SCALE GENOMIC DNA]</scope>
    <source>
        <strain evidence="2 3">AMNI-1</strain>
    </source>
</reference>
<name>A0A7W1XSX4_9BACL</name>
<dbReference type="SUPFAM" id="SSF56112">
    <property type="entry name" value="Protein kinase-like (PK-like)"/>
    <property type="match status" value="1"/>
</dbReference>
<dbReference type="PANTHER" id="PTHR39179">
    <property type="entry name" value="SPORE COAT PROTEIN I"/>
    <property type="match status" value="1"/>
</dbReference>
<dbReference type="InterPro" id="IPR002575">
    <property type="entry name" value="Aminoglycoside_PTrfase"/>
</dbReference>
<dbReference type="PANTHER" id="PTHR39179:SF3">
    <property type="entry name" value="COTS-RELATED PROTEIN"/>
    <property type="match status" value="1"/>
</dbReference>
<dbReference type="InterPro" id="IPR011009">
    <property type="entry name" value="Kinase-like_dom_sf"/>
</dbReference>
<dbReference type="AlphaFoldDB" id="A0A7W1XSX4"/>
<dbReference type="InterPro" id="IPR047175">
    <property type="entry name" value="CotS-like"/>
</dbReference>
<feature type="domain" description="Aminoglycoside phosphotransferase" evidence="1">
    <location>
        <begin position="28"/>
        <end position="253"/>
    </location>
</feature>
<evidence type="ECO:0000313" key="2">
    <source>
        <dbReference type="EMBL" id="MBA4602703.1"/>
    </source>
</evidence>
<organism evidence="2 3">
    <name type="scientific">Thermoactinomyces mirandus</name>
    <dbReference type="NCBI Taxonomy" id="2756294"/>
    <lineage>
        <taxon>Bacteria</taxon>
        <taxon>Bacillati</taxon>
        <taxon>Bacillota</taxon>
        <taxon>Bacilli</taxon>
        <taxon>Bacillales</taxon>
        <taxon>Thermoactinomycetaceae</taxon>
        <taxon>Thermoactinomyces</taxon>
    </lineage>
</organism>
<dbReference type="GO" id="GO:0042601">
    <property type="term" value="C:endospore-forming forespore"/>
    <property type="evidence" value="ECO:0007669"/>
    <property type="project" value="TreeGrafter"/>
</dbReference>
<dbReference type="GO" id="GO:0016740">
    <property type="term" value="F:transferase activity"/>
    <property type="evidence" value="ECO:0007669"/>
    <property type="project" value="UniProtKB-KW"/>
</dbReference>
<comment type="caution">
    <text evidence="2">The sequence shown here is derived from an EMBL/GenBank/DDBJ whole genome shotgun (WGS) entry which is preliminary data.</text>
</comment>
<gene>
    <name evidence="2" type="ORF">H2C83_10340</name>
</gene>
<protein>
    <submittedName>
        <fullName evidence="2">Phosphotransferase</fullName>
    </submittedName>
</protein>
<dbReference type="Gene3D" id="3.30.200.20">
    <property type="entry name" value="Phosphorylase Kinase, domain 1"/>
    <property type="match status" value="1"/>
</dbReference>
<dbReference type="Proteomes" id="UP000538292">
    <property type="component" value="Unassembled WGS sequence"/>
</dbReference>
<accession>A0A7W1XSX4</accession>
<evidence type="ECO:0000313" key="3">
    <source>
        <dbReference type="Proteomes" id="UP000538292"/>
    </source>
</evidence>
<dbReference type="Pfam" id="PF01636">
    <property type="entry name" value="APH"/>
    <property type="match status" value="1"/>
</dbReference>